<name>A0A8J6XXP0_9BACT</name>
<evidence type="ECO:0000313" key="3">
    <source>
        <dbReference type="Proteomes" id="UP000648239"/>
    </source>
</evidence>
<dbReference type="PANTHER" id="PTHR10098">
    <property type="entry name" value="RAPSYN-RELATED"/>
    <property type="match status" value="1"/>
</dbReference>
<gene>
    <name evidence="2" type="ORF">IFK94_15970</name>
</gene>
<protein>
    <submittedName>
        <fullName evidence="2">CHAT domain-containing protein</fullName>
    </submittedName>
</protein>
<dbReference type="InterPro" id="IPR024983">
    <property type="entry name" value="CHAT_dom"/>
</dbReference>
<sequence length="341" mass="37009">MLDYLIGEDHGVLLAIGPEEVAAHRIPGSRDLKAALKRYRSALRRPLFNADARNDPRADLERSLDHGVEIRKALLDPVRDVLDDVERIYIVPDTEIALLPFVALPWNDDKDADDWVFLGDRFEVAVLPMAGGAPTWDRSRTPILLAGDPLPDAAGEYPALPTSGMELDLVSRSWKNGEQSRLDRSDLTSANMLEQPLGSFRTLHFATHAVASTADPNGCAVYLSGGDRIGLKQILDLDLQASPLVVLSACQTGEGELIPGEGVVGLGWAFLRAGAKGVVASLWSVEDTASTELMALFHRSMSQGNDPVTALSVAQRSMAAQRFHPAYWAPFIIVLRPDTGS</sequence>
<accession>A0A8J6XXP0</accession>
<dbReference type="Pfam" id="PF12770">
    <property type="entry name" value="CHAT"/>
    <property type="match status" value="1"/>
</dbReference>
<dbReference type="Proteomes" id="UP000648239">
    <property type="component" value="Unassembled WGS sequence"/>
</dbReference>
<dbReference type="EMBL" id="JACXWD010000131">
    <property type="protein sequence ID" value="MBD3869618.1"/>
    <property type="molecule type" value="Genomic_DNA"/>
</dbReference>
<evidence type="ECO:0000259" key="1">
    <source>
        <dbReference type="Pfam" id="PF12770"/>
    </source>
</evidence>
<reference evidence="2 3" key="1">
    <citation type="submission" date="2020-08" db="EMBL/GenBank/DDBJ databases">
        <title>Acidobacteriota in marine sediments use diverse sulfur dissimilation pathways.</title>
        <authorList>
            <person name="Wasmund K."/>
        </authorList>
    </citation>
    <scope>NUCLEOTIDE SEQUENCE [LARGE SCALE GENOMIC DNA]</scope>
    <source>
        <strain evidence="2">MAG AM4</strain>
    </source>
</reference>
<dbReference type="PANTHER" id="PTHR10098:SF108">
    <property type="entry name" value="TETRATRICOPEPTIDE REPEAT PROTEIN 28"/>
    <property type="match status" value="1"/>
</dbReference>
<comment type="caution">
    <text evidence="2">The sequence shown here is derived from an EMBL/GenBank/DDBJ whole genome shotgun (WGS) entry which is preliminary data.</text>
</comment>
<feature type="domain" description="CHAT" evidence="1">
    <location>
        <begin position="69"/>
        <end position="334"/>
    </location>
</feature>
<organism evidence="2 3">
    <name type="scientific">Candidatus Polarisedimenticola svalbardensis</name>
    <dbReference type="NCBI Taxonomy" id="2886004"/>
    <lineage>
        <taxon>Bacteria</taxon>
        <taxon>Pseudomonadati</taxon>
        <taxon>Acidobacteriota</taxon>
        <taxon>Candidatus Polarisedimenticolia</taxon>
        <taxon>Candidatus Polarisedimenticolales</taxon>
        <taxon>Candidatus Polarisedimenticolaceae</taxon>
        <taxon>Candidatus Polarisedimenticola</taxon>
    </lineage>
</organism>
<dbReference type="AlphaFoldDB" id="A0A8J6XXP0"/>
<proteinExistence type="predicted"/>
<evidence type="ECO:0000313" key="2">
    <source>
        <dbReference type="EMBL" id="MBD3869618.1"/>
    </source>
</evidence>